<keyword evidence="8" id="KW-1185">Reference proteome</keyword>
<evidence type="ECO:0000256" key="4">
    <source>
        <dbReference type="ARBA" id="ARBA00023136"/>
    </source>
</evidence>
<comment type="similarity">
    <text evidence="6">Belongs to the PsbX family. Type 1 subfamily.</text>
</comment>
<comment type="subunit">
    <text evidence="6">PSII is composed of 1 copy each of membrane proteins PsbA, PsbB, PsbC, PsbD, PsbE, PsbF, PsbH, PsbI, PsbJ, PsbK, PsbL, PsbM, PsbT, PsbX, PsbY, PsbZ, Psb30/Ycf12, peripheral proteins PsbO, CyanoQ (PsbQ), PsbU, PsbV and a large number of cofactors. It forms dimeric complexes.</text>
</comment>
<dbReference type="EMBL" id="JAKKUT010000002">
    <property type="protein sequence ID" value="MDG2991158.1"/>
    <property type="molecule type" value="Genomic_DNA"/>
</dbReference>
<evidence type="ECO:0000256" key="1">
    <source>
        <dbReference type="ARBA" id="ARBA00022531"/>
    </source>
</evidence>
<protein>
    <recommendedName>
        <fullName evidence="6">Photosystem II reaction center protein X</fullName>
    </recommendedName>
</protein>
<comment type="caution">
    <text evidence="7">The sequence shown here is derived from an EMBL/GenBank/DDBJ whole genome shotgun (WGS) entry which is preliminary data.</text>
</comment>
<keyword evidence="6" id="KW-0793">Thylakoid</keyword>
<reference evidence="7" key="2">
    <citation type="submission" date="2022-01" db="EMBL/GenBank/DDBJ databases">
        <authorList>
            <person name="Zivanovic Y."/>
            <person name="Moreira D."/>
            <person name="Lopez-Garcia P."/>
        </authorList>
    </citation>
    <scope>NUCLEOTIDE SEQUENCE</scope>
    <source>
        <strain evidence="7">G9</strain>
    </source>
</reference>
<evidence type="ECO:0000313" key="8">
    <source>
        <dbReference type="Proteomes" id="UP001154265"/>
    </source>
</evidence>
<evidence type="ECO:0000256" key="3">
    <source>
        <dbReference type="ARBA" id="ARBA00022989"/>
    </source>
</evidence>
<keyword evidence="4 6" id="KW-0472">Membrane</keyword>
<dbReference type="RefSeq" id="WP_277867039.1">
    <property type="nucleotide sequence ID" value="NZ_JAKKUT010000002.1"/>
</dbReference>
<keyword evidence="5 6" id="KW-0604">Photosystem II</keyword>
<evidence type="ECO:0000256" key="2">
    <source>
        <dbReference type="ARBA" id="ARBA00022692"/>
    </source>
</evidence>
<keyword evidence="1 6" id="KW-0602">Photosynthesis</keyword>
<dbReference type="Pfam" id="PF06596">
    <property type="entry name" value="PsbX"/>
    <property type="match status" value="1"/>
</dbReference>
<dbReference type="HAMAP" id="MF_01386">
    <property type="entry name" value="PSII_PsbX_1"/>
    <property type="match status" value="1"/>
</dbReference>
<dbReference type="InterPro" id="IPR009518">
    <property type="entry name" value="PSII_PsbX"/>
</dbReference>
<keyword evidence="3 6" id="KW-1133">Transmembrane helix</keyword>
<evidence type="ECO:0000256" key="5">
    <source>
        <dbReference type="ARBA" id="ARBA00023276"/>
    </source>
</evidence>
<comment type="function">
    <text evidence="6">Involved in the binding and/or turnover of quinones at the Q(B) site of photosystem II (PSII). PSII is a light-driven water plastoquinone oxidoreductase, using light energy to abstract electrons from H(2)O, generating a proton gradient subsequently used for ATP formation.</text>
</comment>
<comment type="subcellular location">
    <subcellularLocation>
        <location evidence="6">Cellular thylakoid membrane</location>
        <topology evidence="6">Single-pass membrane protein</topology>
    </subcellularLocation>
</comment>
<name>A0ABT6EZX5_9SYNE</name>
<gene>
    <name evidence="6" type="primary">psbX</name>
    <name evidence="7" type="ORF">L3556_09490</name>
</gene>
<evidence type="ECO:0000313" key="7">
    <source>
        <dbReference type="EMBL" id="MDG2991158.1"/>
    </source>
</evidence>
<evidence type="ECO:0000256" key="6">
    <source>
        <dbReference type="HAMAP-Rule" id="MF_01386"/>
    </source>
</evidence>
<keyword evidence="2 6" id="KW-0812">Transmembrane</keyword>
<dbReference type="InterPro" id="IPR023431">
    <property type="entry name" value="PSII_PsbX_type_1_subfam"/>
</dbReference>
<dbReference type="Gene3D" id="1.20.5.510">
    <property type="entry name" value="Single helix bin"/>
    <property type="match status" value="1"/>
</dbReference>
<organism evidence="7 8">
    <name type="scientific">Candidatus Synechococcus calcipolaris G9</name>
    <dbReference type="NCBI Taxonomy" id="1497997"/>
    <lineage>
        <taxon>Bacteria</taxon>
        <taxon>Bacillati</taxon>
        <taxon>Cyanobacteriota</taxon>
        <taxon>Cyanophyceae</taxon>
        <taxon>Synechococcales</taxon>
        <taxon>Synechococcaceae</taxon>
        <taxon>Synechococcus</taxon>
    </lineage>
</organism>
<proteinExistence type="inferred from homology"/>
<accession>A0ABT6EZX5</accession>
<reference evidence="7" key="1">
    <citation type="journal article" date="2022" name="Genome Biol. Evol.">
        <title>A New Gene Family Diagnostic for Intracellular Biomineralization of Amorphous Ca Carbonates by Cyanobacteria.</title>
        <authorList>
            <person name="Benzerara K."/>
            <person name="Duprat E."/>
            <person name="Bitard-Feildel T."/>
            <person name="Caumes G."/>
            <person name="Cassier-Chauvat C."/>
            <person name="Chauvat F."/>
            <person name="Dezi M."/>
            <person name="Diop S.I."/>
            <person name="Gaschignard G."/>
            <person name="Gorgen S."/>
            <person name="Gugger M."/>
            <person name="Lopez-Garcia P."/>
            <person name="Millet M."/>
            <person name="Skouri-Panet F."/>
            <person name="Moreira D."/>
            <person name="Callebaut I."/>
        </authorList>
    </citation>
    <scope>NUCLEOTIDE SEQUENCE</scope>
    <source>
        <strain evidence="7">G9</strain>
    </source>
</reference>
<dbReference type="Proteomes" id="UP001154265">
    <property type="component" value="Unassembled WGS sequence"/>
</dbReference>
<sequence>MLSTLSTGILLLTVTPSLKGFFIGLIAGAVVLGSAAVALFLFSQLDKVQRSS</sequence>
<feature type="transmembrane region" description="Helical" evidence="6">
    <location>
        <begin position="20"/>
        <end position="42"/>
    </location>
</feature>